<dbReference type="Pfam" id="PF13240">
    <property type="entry name" value="Zn_Ribbon_1"/>
    <property type="match status" value="1"/>
</dbReference>
<dbReference type="EMBL" id="JACSNR010000005">
    <property type="protein sequence ID" value="MBM6923374.1"/>
    <property type="molecule type" value="Genomic_DNA"/>
</dbReference>
<dbReference type="RefSeq" id="WP_177502925.1">
    <property type="nucleotide sequence ID" value="NZ_JACSNR010000005.1"/>
</dbReference>
<sequence>MGFMDKVLDTARSAANAASEKAGEVYEIGKLKLQLSGLNSDLEKAYAQLGRLEYDAKKNGNDNSLLIDACITELDSLHEDIDSLIAEISAATGEKTCPHCGESVAAEAVYCSKCGAKMDAEPVTEPAPAAPAQEALPESKPEE</sequence>
<evidence type="ECO:0000313" key="4">
    <source>
        <dbReference type="Proteomes" id="UP000724149"/>
    </source>
</evidence>
<gene>
    <name evidence="3" type="ORF">H9X81_06685</name>
</gene>
<feature type="compositionally biased region" description="Low complexity" evidence="1">
    <location>
        <begin position="121"/>
        <end position="136"/>
    </location>
</feature>
<evidence type="ECO:0000313" key="3">
    <source>
        <dbReference type="EMBL" id="MBM6923374.1"/>
    </source>
</evidence>
<feature type="domain" description="Zinc-ribbon" evidence="2">
    <location>
        <begin position="97"/>
        <end position="117"/>
    </location>
</feature>
<evidence type="ECO:0000259" key="2">
    <source>
        <dbReference type="Pfam" id="PF13240"/>
    </source>
</evidence>
<name>A0ABS2GNU7_9FIRM</name>
<keyword evidence="4" id="KW-1185">Reference proteome</keyword>
<reference evidence="3 4" key="1">
    <citation type="journal article" date="2021" name="Sci. Rep.">
        <title>The distribution of antibiotic resistance genes in chicken gut microbiota commensals.</title>
        <authorList>
            <person name="Juricova H."/>
            <person name="Matiasovicova J."/>
            <person name="Kubasova T."/>
            <person name="Cejkova D."/>
            <person name="Rychlik I."/>
        </authorList>
    </citation>
    <scope>NUCLEOTIDE SEQUENCE [LARGE SCALE GENOMIC DNA]</scope>
    <source>
        <strain evidence="3 4">An564</strain>
    </source>
</reference>
<evidence type="ECO:0000256" key="1">
    <source>
        <dbReference type="SAM" id="MobiDB-lite"/>
    </source>
</evidence>
<dbReference type="InterPro" id="IPR026870">
    <property type="entry name" value="Zinc_ribbon_dom"/>
</dbReference>
<dbReference type="Proteomes" id="UP000724149">
    <property type="component" value="Unassembled WGS sequence"/>
</dbReference>
<protein>
    <submittedName>
        <fullName evidence="3">Zinc-ribbon domain-containing protein</fullName>
    </submittedName>
</protein>
<proteinExistence type="predicted"/>
<feature type="region of interest" description="Disordered" evidence="1">
    <location>
        <begin position="121"/>
        <end position="143"/>
    </location>
</feature>
<accession>A0ABS2GNU7</accession>
<organism evidence="3 4">
    <name type="scientific">Hydrogenoanaerobacterium saccharovorans</name>
    <dbReference type="NCBI Taxonomy" id="474960"/>
    <lineage>
        <taxon>Bacteria</taxon>
        <taxon>Bacillati</taxon>
        <taxon>Bacillota</taxon>
        <taxon>Clostridia</taxon>
        <taxon>Eubacteriales</taxon>
        <taxon>Oscillospiraceae</taxon>
        <taxon>Hydrogenoanaerobacterium</taxon>
    </lineage>
</organism>
<comment type="caution">
    <text evidence="3">The sequence shown here is derived from an EMBL/GenBank/DDBJ whole genome shotgun (WGS) entry which is preliminary data.</text>
</comment>